<dbReference type="EMBL" id="BAABME010001938">
    <property type="protein sequence ID" value="GAA0152212.1"/>
    <property type="molecule type" value="Genomic_DNA"/>
</dbReference>
<evidence type="ECO:0000313" key="1">
    <source>
        <dbReference type="EMBL" id="GAA0152212.1"/>
    </source>
</evidence>
<evidence type="ECO:0000313" key="2">
    <source>
        <dbReference type="Proteomes" id="UP001454036"/>
    </source>
</evidence>
<dbReference type="AlphaFoldDB" id="A0AAV3PKD1"/>
<name>A0AAV3PKD1_LITER</name>
<dbReference type="Pfam" id="PF14223">
    <property type="entry name" value="Retrotran_gag_2"/>
    <property type="match status" value="1"/>
</dbReference>
<keyword evidence="2" id="KW-1185">Reference proteome</keyword>
<comment type="caution">
    <text evidence="1">The sequence shown here is derived from an EMBL/GenBank/DDBJ whole genome shotgun (WGS) entry which is preliminary data.</text>
</comment>
<gene>
    <name evidence="1" type="ORF">LIER_10748</name>
</gene>
<proteinExistence type="predicted"/>
<reference evidence="1 2" key="1">
    <citation type="submission" date="2024-01" db="EMBL/GenBank/DDBJ databases">
        <title>The complete chloroplast genome sequence of Lithospermum erythrorhizon: insights into the phylogenetic relationship among Boraginaceae species and the maternal lineages of purple gromwells.</title>
        <authorList>
            <person name="Okada T."/>
            <person name="Watanabe K."/>
        </authorList>
    </citation>
    <scope>NUCLEOTIDE SEQUENCE [LARGE SCALE GENOMIC DNA]</scope>
</reference>
<organism evidence="1 2">
    <name type="scientific">Lithospermum erythrorhizon</name>
    <name type="common">Purple gromwell</name>
    <name type="synonym">Lithospermum officinale var. erythrorhizon</name>
    <dbReference type="NCBI Taxonomy" id="34254"/>
    <lineage>
        <taxon>Eukaryota</taxon>
        <taxon>Viridiplantae</taxon>
        <taxon>Streptophyta</taxon>
        <taxon>Embryophyta</taxon>
        <taxon>Tracheophyta</taxon>
        <taxon>Spermatophyta</taxon>
        <taxon>Magnoliopsida</taxon>
        <taxon>eudicotyledons</taxon>
        <taxon>Gunneridae</taxon>
        <taxon>Pentapetalae</taxon>
        <taxon>asterids</taxon>
        <taxon>lamiids</taxon>
        <taxon>Boraginales</taxon>
        <taxon>Boraginaceae</taxon>
        <taxon>Boraginoideae</taxon>
        <taxon>Lithospermeae</taxon>
        <taxon>Lithospermum</taxon>
    </lineage>
</organism>
<dbReference type="Proteomes" id="UP001454036">
    <property type="component" value="Unassembled WGS sequence"/>
</dbReference>
<sequence>MLDHLYVKRIVRPIEELGIRPPGGDIREWNELDKRCLGYIYDYIDVGVIYHVESSSTAYGCWTKLQGLYERKTAGHKVVLVRQLGKLRYVDGESYQIEHIFNQLTAMEVDFNDEIQALRILGSLPDLWETLSESLSVFALDGTISKDGVEHHPQ</sequence>
<accession>A0AAV3PKD1</accession>
<protein>
    <submittedName>
        <fullName evidence="1">Uncharacterized protein</fullName>
    </submittedName>
</protein>